<evidence type="ECO:0000313" key="1">
    <source>
        <dbReference type="EMBL" id="QJA57915.1"/>
    </source>
</evidence>
<accession>A0A6M3IKQ6</accession>
<dbReference type="EMBL" id="MT141299">
    <property type="protein sequence ID" value="QJA57915.1"/>
    <property type="molecule type" value="Genomic_DNA"/>
</dbReference>
<sequence length="246" mass="27489">MAHYSEMDGYPQEQFGENSQMYCERKLKCAWADRYAVLMEVAGNGGQNYPYKTDMLARANGAGIMPFGKQSDSSSSPIAVYDYAIITVKYSTTTAVKLGSAWVTEELQPTSRLINVNMAGHNWIAPGSYPVVPADNIVKLETAFDYVVTYYHLTGIPVAAYANCNKVNSGSVASWLLGLSFDPETLLYPRPIVIRTFDPGILSTFRLTYRFGFRPATWNKHLHTNEYYATTADPIYKSFNFASLMP</sequence>
<proteinExistence type="predicted"/>
<dbReference type="AlphaFoldDB" id="A0A6M3IKQ6"/>
<organism evidence="1">
    <name type="scientific">viral metagenome</name>
    <dbReference type="NCBI Taxonomy" id="1070528"/>
    <lineage>
        <taxon>unclassified sequences</taxon>
        <taxon>metagenomes</taxon>
        <taxon>organismal metagenomes</taxon>
    </lineage>
</organism>
<protein>
    <submittedName>
        <fullName evidence="1">Uncharacterized protein</fullName>
    </submittedName>
</protein>
<name>A0A6M3IKQ6_9ZZZZ</name>
<gene>
    <name evidence="1" type="ORF">MM415B01536_0003</name>
</gene>
<reference evidence="1" key="1">
    <citation type="submission" date="2020-03" db="EMBL/GenBank/DDBJ databases">
        <title>The deep terrestrial virosphere.</title>
        <authorList>
            <person name="Holmfeldt K."/>
            <person name="Nilsson E."/>
            <person name="Simone D."/>
            <person name="Lopez-Fernandez M."/>
            <person name="Wu X."/>
            <person name="de Brujin I."/>
            <person name="Lundin D."/>
            <person name="Andersson A."/>
            <person name="Bertilsson S."/>
            <person name="Dopson M."/>
        </authorList>
    </citation>
    <scope>NUCLEOTIDE SEQUENCE</scope>
    <source>
        <strain evidence="1">MM415B01536</strain>
    </source>
</reference>